<comment type="caution">
    <text evidence="1">The sequence shown here is derived from an EMBL/GenBank/DDBJ whole genome shotgun (WGS) entry which is preliminary data.</text>
</comment>
<evidence type="ECO:0000313" key="2">
    <source>
        <dbReference type="Proteomes" id="UP000284842"/>
    </source>
</evidence>
<accession>A0A409WZC9</accession>
<organism evidence="1 2">
    <name type="scientific">Panaeolus cyanescens</name>
    <dbReference type="NCBI Taxonomy" id="181874"/>
    <lineage>
        <taxon>Eukaryota</taxon>
        <taxon>Fungi</taxon>
        <taxon>Dikarya</taxon>
        <taxon>Basidiomycota</taxon>
        <taxon>Agaricomycotina</taxon>
        <taxon>Agaricomycetes</taxon>
        <taxon>Agaricomycetidae</taxon>
        <taxon>Agaricales</taxon>
        <taxon>Agaricineae</taxon>
        <taxon>Galeropsidaceae</taxon>
        <taxon>Panaeolus</taxon>
    </lineage>
</organism>
<protein>
    <recommendedName>
        <fullName evidence="3">BTB domain-containing protein</fullName>
    </recommendedName>
</protein>
<dbReference type="EMBL" id="NHTK01004971">
    <property type="protein sequence ID" value="PPQ83870.1"/>
    <property type="molecule type" value="Genomic_DNA"/>
</dbReference>
<proteinExistence type="predicted"/>
<name>A0A409WZC9_9AGAR</name>
<evidence type="ECO:0000313" key="1">
    <source>
        <dbReference type="EMBL" id="PPQ83870.1"/>
    </source>
</evidence>
<dbReference type="Proteomes" id="UP000284842">
    <property type="component" value="Unassembled WGS sequence"/>
</dbReference>
<gene>
    <name evidence="1" type="ORF">CVT24_006533</name>
</gene>
<dbReference type="AlphaFoldDB" id="A0A409WZC9"/>
<sequence>MSSENAFTKSLKHEGSDVKVDDHKTGTTSALAILDWSPVYCDSSHGSNTFFPIRFRCLPANKAQDTLFRIPIYMFIKESQIFTEEFKLCDVDTAQKSLTIRNLPPDVPAAHFSALPHLLYPKTQEITFSLTKTQWLNALSLATRWSFLRVRSMIIKELDRLQTLKRLEPIIRGCQLKIVDWVQRGYEELIKQSTFLTEDEADAIGAKTAFLISRLREARSQSKPSSKPEMFWPTISYHGELICS</sequence>
<dbReference type="InParanoid" id="A0A409WZC9"/>
<keyword evidence="2" id="KW-1185">Reference proteome</keyword>
<dbReference type="OrthoDB" id="3223751at2759"/>
<dbReference type="STRING" id="181874.A0A409WZC9"/>
<evidence type="ECO:0008006" key="3">
    <source>
        <dbReference type="Google" id="ProtNLM"/>
    </source>
</evidence>
<reference evidence="1 2" key="1">
    <citation type="journal article" date="2018" name="Evol. Lett.">
        <title>Horizontal gene cluster transfer increased hallucinogenic mushroom diversity.</title>
        <authorList>
            <person name="Reynolds H.T."/>
            <person name="Vijayakumar V."/>
            <person name="Gluck-Thaler E."/>
            <person name="Korotkin H.B."/>
            <person name="Matheny P.B."/>
            <person name="Slot J.C."/>
        </authorList>
    </citation>
    <scope>NUCLEOTIDE SEQUENCE [LARGE SCALE GENOMIC DNA]</scope>
    <source>
        <strain evidence="1 2">2629</strain>
    </source>
</reference>